<dbReference type="PROSITE" id="PS51384">
    <property type="entry name" value="FAD_FR"/>
    <property type="match status" value="1"/>
</dbReference>
<dbReference type="InterPro" id="IPR036010">
    <property type="entry name" value="2Fe-2S_ferredoxin-like_sf"/>
</dbReference>
<dbReference type="RefSeq" id="WP_109092826.1">
    <property type="nucleotide sequence ID" value="NZ_CAMELQ010000065.1"/>
</dbReference>
<sequence>MSTSYTHSLTTSDGTHLTLQGGPESSIIEAAEEAGMLLPSSCRAGNCGACHAHAEGQYRLGDHAKTVLDDEAEVAGDVLLCRTYPEGPLNIRLPYEQGRIISGKIPERRATVKMCEETAEDTIHLALELGPGEDGALGCEFDPGQFLELTIPGTATRRSYSLANCPNWDGTAELFIKLREGGEFSEFLGGVSAGQEIDVRGPQGAFGIRDTGIRPRWFIAGGTGLSPLLSMLRHMADWGESHPAELWFGVQTEEEIFGTDVMEDIAASMPGFRYEVFVGEPTKGWTGAVGTPLDRLATELAESPAPPDIYVCGPPGMVSATKKIVEQAGLPEERVIVESFAPSSS</sequence>
<feature type="domain" description="2Fe-2S ferredoxin-type" evidence="5">
    <location>
        <begin position="5"/>
        <end position="97"/>
    </location>
</feature>
<dbReference type="EMBL" id="QETB01000001">
    <property type="protein sequence ID" value="PWF27326.1"/>
    <property type="molecule type" value="Genomic_DNA"/>
</dbReference>
<dbReference type="Proteomes" id="UP000245283">
    <property type="component" value="Unassembled WGS sequence"/>
</dbReference>
<name>A0A2V1K7A1_9ACTO</name>
<dbReference type="Gene3D" id="2.40.30.10">
    <property type="entry name" value="Translation factors"/>
    <property type="match status" value="1"/>
</dbReference>
<reference evidence="8" key="1">
    <citation type="submission" date="2018-05" db="EMBL/GenBank/DDBJ databases">
        <authorList>
            <person name="Li Y."/>
        </authorList>
    </citation>
    <scope>NUCLEOTIDE SEQUENCE [LARGE SCALE GENOMIC DNA]</scope>
    <source>
        <strain evidence="8">sk1b4</strain>
    </source>
</reference>
<feature type="region of interest" description="Disordered" evidence="4">
    <location>
        <begin position="1"/>
        <end position="21"/>
    </location>
</feature>
<evidence type="ECO:0000256" key="4">
    <source>
        <dbReference type="SAM" id="MobiDB-lite"/>
    </source>
</evidence>
<dbReference type="InterPro" id="IPR012675">
    <property type="entry name" value="Beta-grasp_dom_sf"/>
</dbReference>
<organism evidence="7 8">
    <name type="scientific">Ancrocorticia populi</name>
    <dbReference type="NCBI Taxonomy" id="2175228"/>
    <lineage>
        <taxon>Bacteria</taxon>
        <taxon>Bacillati</taxon>
        <taxon>Actinomycetota</taxon>
        <taxon>Actinomycetes</taxon>
        <taxon>Actinomycetales</taxon>
        <taxon>Actinomycetaceae</taxon>
        <taxon>Ancrocorticia</taxon>
    </lineage>
</organism>
<keyword evidence="8" id="KW-1185">Reference proteome</keyword>
<gene>
    <name evidence="7" type="ORF">DD236_02770</name>
</gene>
<dbReference type="InterPro" id="IPR017927">
    <property type="entry name" value="FAD-bd_FR_type"/>
</dbReference>
<dbReference type="InterPro" id="IPR008333">
    <property type="entry name" value="Cbr1-like_FAD-bd_dom"/>
</dbReference>
<dbReference type="Gene3D" id="3.40.50.80">
    <property type="entry name" value="Nucleotide-binding domain of ferredoxin-NADP reductase (FNR) module"/>
    <property type="match status" value="1"/>
</dbReference>
<dbReference type="OrthoDB" id="9774675at2"/>
<keyword evidence="2" id="KW-0001">2Fe-2S</keyword>
<dbReference type="SUPFAM" id="SSF54292">
    <property type="entry name" value="2Fe-2S ferredoxin-like"/>
    <property type="match status" value="1"/>
</dbReference>
<dbReference type="GO" id="GO:0051537">
    <property type="term" value="F:2 iron, 2 sulfur cluster binding"/>
    <property type="evidence" value="ECO:0007669"/>
    <property type="project" value="UniProtKB-KW"/>
</dbReference>
<dbReference type="SUPFAM" id="SSF63380">
    <property type="entry name" value="Riboflavin synthase domain-like"/>
    <property type="match status" value="1"/>
</dbReference>
<dbReference type="PROSITE" id="PS00197">
    <property type="entry name" value="2FE2S_FER_1"/>
    <property type="match status" value="1"/>
</dbReference>
<comment type="cofactor">
    <cofactor evidence="1">
        <name>FAD</name>
        <dbReference type="ChEBI" id="CHEBI:57692"/>
    </cofactor>
</comment>
<comment type="caution">
    <text evidence="7">The sequence shown here is derived from an EMBL/GenBank/DDBJ whole genome shotgun (WGS) entry which is preliminary data.</text>
</comment>
<protein>
    <submittedName>
        <fullName evidence="7">Oxidoreductase</fullName>
    </submittedName>
</protein>
<dbReference type="GO" id="GO:0016491">
    <property type="term" value="F:oxidoreductase activity"/>
    <property type="evidence" value="ECO:0007669"/>
    <property type="project" value="InterPro"/>
</dbReference>
<evidence type="ECO:0000259" key="6">
    <source>
        <dbReference type="PROSITE" id="PS51384"/>
    </source>
</evidence>
<dbReference type="InterPro" id="IPR039261">
    <property type="entry name" value="FNR_nucleotide-bd"/>
</dbReference>
<evidence type="ECO:0000313" key="8">
    <source>
        <dbReference type="Proteomes" id="UP000245283"/>
    </source>
</evidence>
<dbReference type="Pfam" id="PF00175">
    <property type="entry name" value="NAD_binding_1"/>
    <property type="match status" value="1"/>
</dbReference>
<dbReference type="InterPro" id="IPR001041">
    <property type="entry name" value="2Fe-2S_ferredoxin-type"/>
</dbReference>
<dbReference type="PANTHER" id="PTHR47354:SF5">
    <property type="entry name" value="PROTEIN RFBI"/>
    <property type="match status" value="1"/>
</dbReference>
<evidence type="ECO:0000256" key="1">
    <source>
        <dbReference type="ARBA" id="ARBA00001974"/>
    </source>
</evidence>
<dbReference type="PROSITE" id="PS51085">
    <property type="entry name" value="2FE2S_FER_2"/>
    <property type="match status" value="1"/>
</dbReference>
<dbReference type="AlphaFoldDB" id="A0A2V1K7A1"/>
<feature type="domain" description="FAD-binding FR-type" evidence="6">
    <location>
        <begin position="105"/>
        <end position="209"/>
    </location>
</feature>
<dbReference type="InterPro" id="IPR050415">
    <property type="entry name" value="MRET"/>
</dbReference>
<evidence type="ECO:0000259" key="5">
    <source>
        <dbReference type="PROSITE" id="PS51085"/>
    </source>
</evidence>
<dbReference type="CDD" id="cd00207">
    <property type="entry name" value="fer2"/>
    <property type="match status" value="1"/>
</dbReference>
<keyword evidence="2" id="KW-0479">Metal-binding</keyword>
<proteinExistence type="predicted"/>
<dbReference type="InterPro" id="IPR017938">
    <property type="entry name" value="Riboflavin_synthase-like_b-brl"/>
</dbReference>
<dbReference type="InterPro" id="IPR006058">
    <property type="entry name" value="2Fe2S_fd_BS"/>
</dbReference>
<feature type="compositionally biased region" description="Polar residues" evidence="4">
    <location>
        <begin position="1"/>
        <end position="18"/>
    </location>
</feature>
<dbReference type="PRINTS" id="PR00410">
    <property type="entry name" value="PHEHYDRXLASE"/>
</dbReference>
<dbReference type="SUPFAM" id="SSF52343">
    <property type="entry name" value="Ferredoxin reductase-like, C-terminal NADP-linked domain"/>
    <property type="match status" value="1"/>
</dbReference>
<dbReference type="Pfam" id="PF00111">
    <property type="entry name" value="Fer2"/>
    <property type="match status" value="1"/>
</dbReference>
<dbReference type="InterPro" id="IPR001433">
    <property type="entry name" value="OxRdtase_FAD/NAD-bd"/>
</dbReference>
<evidence type="ECO:0000256" key="2">
    <source>
        <dbReference type="ARBA" id="ARBA00022714"/>
    </source>
</evidence>
<evidence type="ECO:0000256" key="3">
    <source>
        <dbReference type="ARBA" id="ARBA00023014"/>
    </source>
</evidence>
<dbReference type="Pfam" id="PF00970">
    <property type="entry name" value="FAD_binding_6"/>
    <property type="match status" value="1"/>
</dbReference>
<keyword evidence="2" id="KW-0408">Iron</keyword>
<dbReference type="Gene3D" id="3.10.20.30">
    <property type="match status" value="1"/>
</dbReference>
<keyword evidence="3" id="KW-0411">Iron-sulfur</keyword>
<dbReference type="PANTHER" id="PTHR47354">
    <property type="entry name" value="NADH OXIDOREDUCTASE HCR"/>
    <property type="match status" value="1"/>
</dbReference>
<evidence type="ECO:0000313" key="7">
    <source>
        <dbReference type="EMBL" id="PWF27326.1"/>
    </source>
</evidence>
<accession>A0A2V1K7A1</accession>